<dbReference type="SUPFAM" id="SSF52172">
    <property type="entry name" value="CheY-like"/>
    <property type="match status" value="1"/>
</dbReference>
<proteinExistence type="predicted"/>
<protein>
    <submittedName>
        <fullName evidence="3">Response regulator</fullName>
    </submittedName>
</protein>
<keyword evidence="4" id="KW-1185">Reference proteome</keyword>
<name>A0A936ZJI3_9HYPH</name>
<evidence type="ECO:0000256" key="1">
    <source>
        <dbReference type="PROSITE-ProRule" id="PRU00169"/>
    </source>
</evidence>
<comment type="caution">
    <text evidence="3">The sequence shown here is derived from an EMBL/GenBank/DDBJ whole genome shotgun (WGS) entry which is preliminary data.</text>
</comment>
<feature type="domain" description="Response regulatory" evidence="2">
    <location>
        <begin position="1"/>
        <end position="101"/>
    </location>
</feature>
<dbReference type="AlphaFoldDB" id="A0A936ZJI3"/>
<dbReference type="RefSeq" id="WP_202066228.1">
    <property type="nucleotide sequence ID" value="NZ_JAEQMY010000196.1"/>
</dbReference>
<dbReference type="InterPro" id="IPR011006">
    <property type="entry name" value="CheY-like_superfamily"/>
</dbReference>
<keyword evidence="1" id="KW-0597">Phosphoprotein</keyword>
<organism evidence="3 4">
    <name type="scientific">Microvirga aerilata</name>
    <dbReference type="NCBI Taxonomy" id="670292"/>
    <lineage>
        <taxon>Bacteria</taxon>
        <taxon>Pseudomonadati</taxon>
        <taxon>Pseudomonadota</taxon>
        <taxon>Alphaproteobacteria</taxon>
        <taxon>Hyphomicrobiales</taxon>
        <taxon>Methylobacteriaceae</taxon>
        <taxon>Microvirga</taxon>
    </lineage>
</organism>
<accession>A0A936ZJI3</accession>
<dbReference type="EMBL" id="JAEQMY010000196">
    <property type="protein sequence ID" value="MBL0408357.1"/>
    <property type="molecule type" value="Genomic_DNA"/>
</dbReference>
<evidence type="ECO:0000259" key="2">
    <source>
        <dbReference type="PROSITE" id="PS50110"/>
    </source>
</evidence>
<dbReference type="Proteomes" id="UP000605848">
    <property type="component" value="Unassembled WGS sequence"/>
</dbReference>
<dbReference type="GO" id="GO:0000160">
    <property type="term" value="P:phosphorelay signal transduction system"/>
    <property type="evidence" value="ECO:0007669"/>
    <property type="project" value="InterPro"/>
</dbReference>
<dbReference type="PROSITE" id="PS50110">
    <property type="entry name" value="RESPONSE_REGULATORY"/>
    <property type="match status" value="1"/>
</dbReference>
<reference evidence="3" key="1">
    <citation type="submission" date="2021-01" db="EMBL/GenBank/DDBJ databases">
        <title>Microvirga sp.</title>
        <authorList>
            <person name="Kim M.K."/>
        </authorList>
    </citation>
    <scope>NUCLEOTIDE SEQUENCE</scope>
    <source>
        <strain evidence="3">5420S-16</strain>
    </source>
</reference>
<evidence type="ECO:0000313" key="4">
    <source>
        <dbReference type="Proteomes" id="UP000605848"/>
    </source>
</evidence>
<sequence>MTALLTRAEFEVIQVQNPDEAWAILEAQDDVDVLLADIDIPSPTGGVDLGWYVRDRWPGLGLVLTSDQVRHLRPDEVPGDGCFLPHPVPADTLLDEVRLAVRRH</sequence>
<dbReference type="InterPro" id="IPR001789">
    <property type="entry name" value="Sig_transdc_resp-reg_receiver"/>
</dbReference>
<gene>
    <name evidence="3" type="ORF">JKG68_31280</name>
</gene>
<feature type="modified residue" description="4-aspartylphosphate" evidence="1">
    <location>
        <position position="37"/>
    </location>
</feature>
<dbReference type="Gene3D" id="3.40.50.2300">
    <property type="match status" value="1"/>
</dbReference>
<evidence type="ECO:0000313" key="3">
    <source>
        <dbReference type="EMBL" id="MBL0408357.1"/>
    </source>
</evidence>